<reference evidence="2 3" key="1">
    <citation type="journal article" date="2019" name="Int. J. Syst. Evol. Microbiol.">
        <title>The Global Catalogue of Microorganisms (GCM) 10K type strain sequencing project: providing services to taxonomists for standard genome sequencing and annotation.</title>
        <authorList>
            <consortium name="The Broad Institute Genomics Platform"/>
            <consortium name="The Broad Institute Genome Sequencing Center for Infectious Disease"/>
            <person name="Wu L."/>
            <person name="Ma J."/>
        </authorList>
    </citation>
    <scope>NUCLEOTIDE SEQUENCE [LARGE SCALE GENOMIC DNA]</scope>
    <source>
        <strain evidence="2 3">IBRC-M 10256</strain>
    </source>
</reference>
<feature type="compositionally biased region" description="Basic and acidic residues" evidence="1">
    <location>
        <begin position="54"/>
        <end position="77"/>
    </location>
</feature>
<dbReference type="GeneID" id="73904871"/>
<gene>
    <name evidence="2" type="ORF">ACFOUR_01080</name>
</gene>
<evidence type="ECO:0000313" key="3">
    <source>
        <dbReference type="Proteomes" id="UP001595846"/>
    </source>
</evidence>
<dbReference type="Pfam" id="PF26477">
    <property type="entry name" value="DUF8150"/>
    <property type="match status" value="1"/>
</dbReference>
<keyword evidence="3" id="KW-1185">Reference proteome</keyword>
<sequence length="77" mass="9331">MDDARERESPEEKRKRNRQQRLTAIKRWVEYIETHDPDVWGEQRSKLIDSQLESARESDIDVEHRRRVAEAGRDRSQ</sequence>
<accession>A0ABD5NJB2</accession>
<name>A0ABD5NJB2_9EURY</name>
<dbReference type="InterPro" id="IPR058463">
    <property type="entry name" value="DUF8150"/>
</dbReference>
<comment type="caution">
    <text evidence="2">The sequence shown here is derived from an EMBL/GenBank/DDBJ whole genome shotgun (WGS) entry which is preliminary data.</text>
</comment>
<feature type="region of interest" description="Disordered" evidence="1">
    <location>
        <begin position="52"/>
        <end position="77"/>
    </location>
</feature>
<dbReference type="RefSeq" id="WP_256532100.1">
    <property type="nucleotide sequence ID" value="NZ_CP101824.1"/>
</dbReference>
<organism evidence="2 3">
    <name type="scientific">Halovivax cerinus</name>
    <dbReference type="NCBI Taxonomy" id="1487865"/>
    <lineage>
        <taxon>Archaea</taxon>
        <taxon>Methanobacteriati</taxon>
        <taxon>Methanobacteriota</taxon>
        <taxon>Stenosarchaea group</taxon>
        <taxon>Halobacteria</taxon>
        <taxon>Halobacteriales</taxon>
        <taxon>Natrialbaceae</taxon>
        <taxon>Halovivax</taxon>
    </lineage>
</organism>
<protein>
    <submittedName>
        <fullName evidence="2">Uncharacterized protein</fullName>
    </submittedName>
</protein>
<dbReference type="EMBL" id="JBHSAQ010000001">
    <property type="protein sequence ID" value="MFC3956967.1"/>
    <property type="molecule type" value="Genomic_DNA"/>
</dbReference>
<dbReference type="AlphaFoldDB" id="A0ABD5NJB2"/>
<dbReference type="Proteomes" id="UP001595846">
    <property type="component" value="Unassembled WGS sequence"/>
</dbReference>
<proteinExistence type="predicted"/>
<evidence type="ECO:0000256" key="1">
    <source>
        <dbReference type="SAM" id="MobiDB-lite"/>
    </source>
</evidence>
<evidence type="ECO:0000313" key="2">
    <source>
        <dbReference type="EMBL" id="MFC3956967.1"/>
    </source>
</evidence>